<feature type="transmembrane region" description="Helical" evidence="11">
    <location>
        <begin position="279"/>
        <end position="305"/>
    </location>
</feature>
<evidence type="ECO:0000256" key="6">
    <source>
        <dbReference type="ARBA" id="ARBA00022741"/>
    </source>
</evidence>
<keyword evidence="7" id="KW-0067">ATP-binding</keyword>
<evidence type="ECO:0000256" key="8">
    <source>
        <dbReference type="ARBA" id="ARBA00022989"/>
    </source>
</evidence>
<evidence type="ECO:0000256" key="3">
    <source>
        <dbReference type="ARBA" id="ARBA00022448"/>
    </source>
</evidence>
<dbReference type="InterPro" id="IPR013525">
    <property type="entry name" value="ABC2_TM"/>
</dbReference>
<feature type="domain" description="ABC transporter" evidence="12">
    <location>
        <begin position="347"/>
        <end position="599"/>
    </location>
</feature>
<evidence type="ECO:0000256" key="4">
    <source>
        <dbReference type="ARBA" id="ARBA00022692"/>
    </source>
</evidence>
<feature type="transmembrane region" description="Helical" evidence="11">
    <location>
        <begin position="768"/>
        <end position="785"/>
    </location>
</feature>
<dbReference type="GO" id="GO:0016887">
    <property type="term" value="F:ATP hydrolysis activity"/>
    <property type="evidence" value="ECO:0007669"/>
    <property type="project" value="InterPro"/>
</dbReference>
<keyword evidence="5" id="KW-0677">Repeat</keyword>
<comment type="subcellular location">
    <subcellularLocation>
        <location evidence="1">Membrane</location>
        <topology evidence="1">Multi-pass membrane protein</topology>
    </subcellularLocation>
</comment>
<evidence type="ECO:0000256" key="7">
    <source>
        <dbReference type="ARBA" id="ARBA00022840"/>
    </source>
</evidence>
<accession>A0A438KE65</accession>
<evidence type="ECO:0000256" key="2">
    <source>
        <dbReference type="ARBA" id="ARBA00006012"/>
    </source>
</evidence>
<dbReference type="EMBL" id="QGNW01000008">
    <property type="protein sequence ID" value="RVX19501.1"/>
    <property type="molecule type" value="Genomic_DNA"/>
</dbReference>
<dbReference type="AlphaFoldDB" id="A0A438KE65"/>
<dbReference type="InterPro" id="IPR027417">
    <property type="entry name" value="P-loop_NTPase"/>
</dbReference>
<evidence type="ECO:0000259" key="12">
    <source>
        <dbReference type="PROSITE" id="PS50893"/>
    </source>
</evidence>
<dbReference type="Gene3D" id="3.40.50.300">
    <property type="entry name" value="P-loop containing nucleotide triphosphate hydrolases"/>
    <property type="match status" value="1"/>
</dbReference>
<keyword evidence="4 11" id="KW-0812">Transmembrane</keyword>
<evidence type="ECO:0000256" key="5">
    <source>
        <dbReference type="ARBA" id="ARBA00022737"/>
    </source>
</evidence>
<evidence type="ECO:0000256" key="9">
    <source>
        <dbReference type="ARBA" id="ARBA00023136"/>
    </source>
</evidence>
<dbReference type="FunFam" id="3.40.50.300:FF:000059">
    <property type="entry name" value="ABC transporter G family member 40"/>
    <property type="match status" value="1"/>
</dbReference>
<sequence length="895" mass="101137">MHGAVSYPDPSRKGKRRFSFSYPRKSKRRWQSVDIRIVSTTHPDNQHEPSGYKSSGWSIKVKRVLHAITTSSHGPHLTCRMRRQEEVTASHFPRSFYIHFPRSLTAASPTMVSDSHSTPEAVYICLRTKKKGSPGNLLIPSKRPTDLYSLLPWLTKPSEGASGHPVRMPFAGTTLNQEPLCVENRVSIHLAATWTTGYARRQQFALLLVVVLGGFVLSKDDVKPWWEWGYWVSPLMYGQNAISVNEFLGNSWRHVPANSTESLGVLVLKARGAFTEPHWYWLGVGALIGYVLLFNFLFTLALSYLNQTGARIQSGSSRSLSARVGSITEADQRRKRGMVLPFEPLSISFDEIRYAVDMPQEMKAQGVTEDRLELLKGVSGSFRPGILTALMGVTGAGKTTLMDVLAGRKTSGYIEGIIKVSGYPKKQETFARVLGYCEQTDIHSPHVTVYESLIYSAWLRLPSEVDSATRKMFIEEVMELVELNSLREALVGLPSENGLSTEQRKRLTIAVELVANPSIIFMDEPTSGLDARAAAIVMRTVRNTVDTGRTVVCTIHQPSIDIFDAFDELLLLKRGGEEIYTGPIGHHSSHLIKYFEGINGISKIKDGYNPSTWMLELTSAAQEAALGEKQGIDQGTEFTPSRVKRPLLLNSIFTIFLHTMFGLPMETALVILEKPSIHCREIVLHNLHSFNVWDNILDSGSKRKRQQDLFNAMGCMYVSVIFIGIQNAFSVQAVVAIERTVFYRERAAGMYSAFPYAFGQVMIELPHIFIQTIIFGLIVYAMVGFEWTVTKFFWYLFFMYFTFLYFTFYGMMAVAITPNQHISGIVSSAFYGLWNLFSGFIIPHTRIPVWWKWYFWSCPVSWTLYGLVVTQFGDIKERLESGERVEDFVRMLLWV</sequence>
<dbReference type="SMART" id="SM00382">
    <property type="entry name" value="AAA"/>
    <property type="match status" value="1"/>
</dbReference>
<dbReference type="Pfam" id="PF01061">
    <property type="entry name" value="ABC2_membrane"/>
    <property type="match status" value="2"/>
</dbReference>
<feature type="transmembrane region" description="Helical" evidence="11">
    <location>
        <begin position="792"/>
        <end position="816"/>
    </location>
</feature>
<keyword evidence="9 11" id="KW-0472">Membrane</keyword>
<feature type="compositionally biased region" description="Basic residues" evidence="10">
    <location>
        <begin position="13"/>
        <end position="23"/>
    </location>
</feature>
<comment type="caution">
    <text evidence="13">The sequence shown here is derived from an EMBL/GenBank/DDBJ whole genome shotgun (WGS) entry which is preliminary data.</text>
</comment>
<keyword evidence="6" id="KW-0547">Nucleotide-binding</keyword>
<dbReference type="InterPro" id="IPR003439">
    <property type="entry name" value="ABC_transporter-like_ATP-bd"/>
</dbReference>
<dbReference type="CDD" id="cd03232">
    <property type="entry name" value="ABCG_PDR_domain2"/>
    <property type="match status" value="1"/>
</dbReference>
<dbReference type="Proteomes" id="UP000288805">
    <property type="component" value="Unassembled WGS sequence"/>
</dbReference>
<feature type="transmembrane region" description="Helical" evidence="11">
    <location>
        <begin position="709"/>
        <end position="729"/>
    </location>
</feature>
<organism evidence="13 14">
    <name type="scientific">Vitis vinifera</name>
    <name type="common">Grape</name>
    <dbReference type="NCBI Taxonomy" id="29760"/>
    <lineage>
        <taxon>Eukaryota</taxon>
        <taxon>Viridiplantae</taxon>
        <taxon>Streptophyta</taxon>
        <taxon>Embryophyta</taxon>
        <taxon>Tracheophyta</taxon>
        <taxon>Spermatophyta</taxon>
        <taxon>Magnoliopsida</taxon>
        <taxon>eudicotyledons</taxon>
        <taxon>Gunneridae</taxon>
        <taxon>Pentapetalae</taxon>
        <taxon>rosids</taxon>
        <taxon>Vitales</taxon>
        <taxon>Vitaceae</taxon>
        <taxon>Viteae</taxon>
        <taxon>Vitis</taxon>
    </lineage>
</organism>
<dbReference type="GO" id="GO:0016020">
    <property type="term" value="C:membrane"/>
    <property type="evidence" value="ECO:0007669"/>
    <property type="project" value="UniProtKB-SubCell"/>
</dbReference>
<dbReference type="Pfam" id="PF00005">
    <property type="entry name" value="ABC_tran"/>
    <property type="match status" value="1"/>
</dbReference>
<feature type="transmembrane region" description="Helical" evidence="11">
    <location>
        <begin position="854"/>
        <end position="873"/>
    </location>
</feature>
<dbReference type="PANTHER" id="PTHR48040">
    <property type="entry name" value="PLEIOTROPIC DRUG RESISTANCE PROTEIN 1-LIKE ISOFORM X1"/>
    <property type="match status" value="1"/>
</dbReference>
<keyword evidence="3" id="KW-0813">Transport</keyword>
<name>A0A438KE65_VITVI</name>
<dbReference type="InterPro" id="IPR013581">
    <property type="entry name" value="PDR_assoc"/>
</dbReference>
<evidence type="ECO:0000256" key="11">
    <source>
        <dbReference type="SAM" id="Phobius"/>
    </source>
</evidence>
<keyword evidence="8 11" id="KW-1133">Transmembrane helix</keyword>
<gene>
    <name evidence="13" type="primary">ABCG36_1</name>
    <name evidence="13" type="ORF">CK203_005309</name>
</gene>
<evidence type="ECO:0000256" key="10">
    <source>
        <dbReference type="SAM" id="MobiDB-lite"/>
    </source>
</evidence>
<reference evidence="13 14" key="1">
    <citation type="journal article" date="2018" name="PLoS Genet.">
        <title>Population sequencing reveals clonal diversity and ancestral inbreeding in the grapevine cultivar Chardonnay.</title>
        <authorList>
            <person name="Roach M.J."/>
            <person name="Johnson D.L."/>
            <person name="Bohlmann J."/>
            <person name="van Vuuren H.J."/>
            <person name="Jones S.J."/>
            <person name="Pretorius I.S."/>
            <person name="Schmidt S.A."/>
            <person name="Borneman A.R."/>
        </authorList>
    </citation>
    <scope>NUCLEOTIDE SEQUENCE [LARGE SCALE GENOMIC DNA]</scope>
    <source>
        <strain evidence="14">cv. Chardonnay</strain>
        <tissue evidence="13">Leaf</tissue>
    </source>
</reference>
<dbReference type="GO" id="GO:0005524">
    <property type="term" value="F:ATP binding"/>
    <property type="evidence" value="ECO:0007669"/>
    <property type="project" value="UniProtKB-KW"/>
</dbReference>
<dbReference type="Pfam" id="PF08370">
    <property type="entry name" value="PDR_assoc"/>
    <property type="match status" value="1"/>
</dbReference>
<dbReference type="PANTHER" id="PTHR48040:SF57">
    <property type="entry name" value="PLEIOTROPIC DRUG RESISTANCE PROTEIN 1-LIKE ISOFORM X1"/>
    <property type="match status" value="1"/>
</dbReference>
<dbReference type="InterPro" id="IPR034003">
    <property type="entry name" value="ABCG_PDR_2"/>
</dbReference>
<feature type="transmembrane region" description="Helical" evidence="11">
    <location>
        <begin position="822"/>
        <end position="842"/>
    </location>
</feature>
<dbReference type="SUPFAM" id="SSF52540">
    <property type="entry name" value="P-loop containing nucleoside triphosphate hydrolases"/>
    <property type="match status" value="1"/>
</dbReference>
<comment type="similarity">
    <text evidence="2">Belongs to the ABC transporter superfamily. ABCG family. PDR (TC 3.A.1.205) subfamily.</text>
</comment>
<evidence type="ECO:0000313" key="14">
    <source>
        <dbReference type="Proteomes" id="UP000288805"/>
    </source>
</evidence>
<dbReference type="InterPro" id="IPR003593">
    <property type="entry name" value="AAA+_ATPase"/>
</dbReference>
<evidence type="ECO:0000256" key="1">
    <source>
        <dbReference type="ARBA" id="ARBA00004141"/>
    </source>
</evidence>
<feature type="region of interest" description="Disordered" evidence="10">
    <location>
        <begin position="1"/>
        <end position="23"/>
    </location>
</feature>
<dbReference type="GO" id="GO:0140359">
    <property type="term" value="F:ABC-type transporter activity"/>
    <property type="evidence" value="ECO:0007669"/>
    <property type="project" value="InterPro"/>
</dbReference>
<proteinExistence type="inferred from homology"/>
<dbReference type="PROSITE" id="PS50893">
    <property type="entry name" value="ABC_TRANSPORTER_2"/>
    <property type="match status" value="1"/>
</dbReference>
<evidence type="ECO:0000313" key="13">
    <source>
        <dbReference type="EMBL" id="RVX19501.1"/>
    </source>
</evidence>
<protein>
    <submittedName>
        <fullName evidence="13">ABC transporter G family member 36</fullName>
    </submittedName>
</protein>